<evidence type="ECO:0000313" key="4">
    <source>
        <dbReference type="Proteomes" id="UP001185012"/>
    </source>
</evidence>
<gene>
    <name evidence="3" type="ORF">JOE21_000664</name>
</gene>
<dbReference type="InterPro" id="IPR029039">
    <property type="entry name" value="Flavoprotein-like_sf"/>
</dbReference>
<comment type="similarity">
    <text evidence="1">Belongs to the azoreductase type 2 family.</text>
</comment>
<dbReference type="EC" id="1.5.1.38" evidence="3"/>
<comment type="caution">
    <text evidence="3">The sequence shown here is derived from an EMBL/GenBank/DDBJ whole genome shotgun (WGS) entry which is preliminary data.</text>
</comment>
<protein>
    <submittedName>
        <fullName evidence="3">FMN reductase</fullName>
        <ecNumber evidence="3">1.5.1.38</ecNumber>
    </submittedName>
</protein>
<feature type="domain" description="NADPH-dependent FMN reductase-like" evidence="2">
    <location>
        <begin position="1"/>
        <end position="143"/>
    </location>
</feature>
<reference evidence="3 4" key="1">
    <citation type="submission" date="2023-07" db="EMBL/GenBank/DDBJ databases">
        <title>Genomic Encyclopedia of Type Strains, Phase IV (KMG-IV): sequencing the most valuable type-strain genomes for metagenomic binning, comparative biology and taxonomic classification.</title>
        <authorList>
            <person name="Goeker M."/>
        </authorList>
    </citation>
    <scope>NUCLEOTIDE SEQUENCE [LARGE SCALE GENOMIC DNA]</scope>
    <source>
        <strain evidence="3 4">DSM 45903</strain>
    </source>
</reference>
<accession>A0ABU1IJ18</accession>
<evidence type="ECO:0000256" key="1">
    <source>
        <dbReference type="ARBA" id="ARBA00009428"/>
    </source>
</evidence>
<dbReference type="PANTHER" id="PTHR30543:SF21">
    <property type="entry name" value="NAD(P)H-DEPENDENT FMN REDUCTASE LOT6"/>
    <property type="match status" value="1"/>
</dbReference>
<dbReference type="InterPro" id="IPR050712">
    <property type="entry name" value="NAD(P)H-dep_reductase"/>
</dbReference>
<proteinExistence type="inferred from homology"/>
<keyword evidence="4" id="KW-1185">Reference proteome</keyword>
<organism evidence="3 4">
    <name type="scientific">Desmospora profundinema</name>
    <dbReference type="NCBI Taxonomy" id="1571184"/>
    <lineage>
        <taxon>Bacteria</taxon>
        <taxon>Bacillati</taxon>
        <taxon>Bacillota</taxon>
        <taxon>Bacilli</taxon>
        <taxon>Bacillales</taxon>
        <taxon>Thermoactinomycetaceae</taxon>
        <taxon>Desmospora</taxon>
    </lineage>
</organism>
<sequence length="185" mass="20055">MKIVAVSGSMNPESTTRQAVAIVMKAAIEAGAHAELIHLGDWKLPLYDCRTDESTYPEAVHRFRERIKNADGLILGSPQYHGSLSGCLKNALDFIGGKELEGKFVALVGTSGGAMGATNTLNTLNEICRNLHAWPLPSTPSVPRSYEAFLPDGTLKDIQLQKRLEGLGRQLVQVMDRCGERIPVG</sequence>
<evidence type="ECO:0000313" key="3">
    <source>
        <dbReference type="EMBL" id="MDR6224676.1"/>
    </source>
</evidence>
<dbReference type="InterPro" id="IPR005025">
    <property type="entry name" value="FMN_Rdtase-like_dom"/>
</dbReference>
<dbReference type="PANTHER" id="PTHR30543">
    <property type="entry name" value="CHROMATE REDUCTASE"/>
    <property type="match status" value="1"/>
</dbReference>
<name>A0ABU1IJ18_9BACL</name>
<keyword evidence="3" id="KW-0560">Oxidoreductase</keyword>
<dbReference type="Pfam" id="PF03358">
    <property type="entry name" value="FMN_red"/>
    <property type="match status" value="1"/>
</dbReference>
<dbReference type="Proteomes" id="UP001185012">
    <property type="component" value="Unassembled WGS sequence"/>
</dbReference>
<dbReference type="GO" id="GO:0052873">
    <property type="term" value="F:FMN reductase (NADPH) activity"/>
    <property type="evidence" value="ECO:0007669"/>
    <property type="project" value="UniProtKB-EC"/>
</dbReference>
<evidence type="ECO:0000259" key="2">
    <source>
        <dbReference type="Pfam" id="PF03358"/>
    </source>
</evidence>
<dbReference type="EMBL" id="JAVDQG010000001">
    <property type="protein sequence ID" value="MDR6224676.1"/>
    <property type="molecule type" value="Genomic_DNA"/>
</dbReference>
<dbReference type="RefSeq" id="WP_309862198.1">
    <property type="nucleotide sequence ID" value="NZ_JAVDQG010000001.1"/>
</dbReference>
<dbReference type="Gene3D" id="3.40.50.360">
    <property type="match status" value="1"/>
</dbReference>
<dbReference type="SUPFAM" id="SSF52218">
    <property type="entry name" value="Flavoproteins"/>
    <property type="match status" value="1"/>
</dbReference>